<feature type="region of interest" description="Disordered" evidence="1">
    <location>
        <begin position="969"/>
        <end position="1009"/>
    </location>
</feature>
<feature type="compositionally biased region" description="Low complexity" evidence="1">
    <location>
        <begin position="303"/>
        <end position="320"/>
    </location>
</feature>
<feature type="region of interest" description="Disordered" evidence="1">
    <location>
        <begin position="757"/>
        <end position="779"/>
    </location>
</feature>
<feature type="compositionally biased region" description="Polar residues" evidence="1">
    <location>
        <begin position="684"/>
        <end position="702"/>
    </location>
</feature>
<organism evidence="2 3">
    <name type="scientific">Leishmania orientalis</name>
    <dbReference type="NCBI Taxonomy" id="2249476"/>
    <lineage>
        <taxon>Eukaryota</taxon>
        <taxon>Discoba</taxon>
        <taxon>Euglenozoa</taxon>
        <taxon>Kinetoplastea</taxon>
        <taxon>Metakinetoplastina</taxon>
        <taxon>Trypanosomatida</taxon>
        <taxon>Trypanosomatidae</taxon>
        <taxon>Leishmaniinae</taxon>
        <taxon>Leishmania</taxon>
    </lineage>
</organism>
<dbReference type="AlphaFoldDB" id="A0A836H802"/>
<protein>
    <submittedName>
        <fullName evidence="2">Uncharacterized protein</fullName>
    </submittedName>
</protein>
<proteinExistence type="predicted"/>
<feature type="region of interest" description="Disordered" evidence="1">
    <location>
        <begin position="389"/>
        <end position="427"/>
    </location>
</feature>
<name>A0A836H802_9TRYP</name>
<reference evidence="2 3" key="1">
    <citation type="submission" date="2021-02" db="EMBL/GenBank/DDBJ databases">
        <title>Leishmania (Mundinia) orientalis Genome sequencing and assembly.</title>
        <authorList>
            <person name="Almutairi H."/>
            <person name="Gatherer D."/>
        </authorList>
    </citation>
    <scope>NUCLEOTIDE SEQUENCE [LARGE SCALE GENOMIC DNA]</scope>
    <source>
        <strain evidence="2">LSCM4</strain>
    </source>
</reference>
<feature type="compositionally biased region" description="Basic and acidic residues" evidence="1">
    <location>
        <begin position="392"/>
        <end position="402"/>
    </location>
</feature>
<keyword evidence="3" id="KW-1185">Reference proteome</keyword>
<evidence type="ECO:0000313" key="2">
    <source>
        <dbReference type="EMBL" id="KAG5471763.1"/>
    </source>
</evidence>
<dbReference type="RefSeq" id="XP_067060880.1">
    <property type="nucleotide sequence ID" value="XM_067205328.1"/>
</dbReference>
<feature type="region of interest" description="Disordered" evidence="1">
    <location>
        <begin position="113"/>
        <end position="135"/>
    </location>
</feature>
<dbReference type="KEGG" id="loi:92359262"/>
<sequence>MRSEYVNDESAGLTSPLCSIVDSVGGSPYAACSFSSTTSADDLRISTANSSLQSHSEYDIPLPHPTGVPPRKAHAYPRPLSPLASLLAPVDGTGPRTSVRPNAQRPAGIWRRGSVDSATSDVTTGASQKPRDFQGRAFDSSAYGGLFDSGGSATDVGDDCAGSIRIGTADGTGLMNSGQRPPEFEALQDSVNGSKRAPSPKATVSLLLIVGAAPDTAARIGQRGPKVRCNDAGRNAAPPAALWRESTNTNSHSHSAPSGDVSGVVNAPFFSVTLSPPSAKLSLLLDSLSMKSEGGTARASGRQSQISSQAFASQSSSSPSRSDRGKAEKATVLAKTLLGVEDGPDRRAHHRSTFGGARIGAERSDGSPVSAWPLGCRAAPSLPSISSVRSAGDLRTRSERRSWHCSGSGTSDLSPVRQQRAASEPSPTALQEEQCFSLCLTVQPSIPPVCTSARVPVLGDTESSQRANRDKEEADGSPLACRSVYDLSCVTDAVEDAAEAEIGPLYRDIGTLSSGDDGHRILVKATHDKEELLLPCLSEQASLELSWRSATTRSSEKPSNQFSVSCTMKPLRLTDLDTSLPPPRPVVATAPHTTLQSFGSQNALAAVVTVEAQHLSTSQTITDAAAFNDEGPSSGNTQHRRPPKPSTVSYHGDQGGGQVIIMSSGSFTSSESSSREGSDAVALNSASLSTTESRSDSTQSMYATGLRSELQTPLRQYRSRVHIRTGANEIDDASTISKELWRRQKPTSSIVIEHRLFDPEHPRPRGPRARKLPNGKRQANWTAPETHYATTLADLAACEEDVEARRLTDALESDEAIDVNELLSWQAGMQGSHSSPRPAPVAARGRVRAVVPARPPLSPSTVPQVSSSQSVASSLPLKAPAISAAKTIAKGSSKLAYVEPVAAAASADAHASDLRDSLKTSVNAGRRAGGIVVDEVEKALRLREALELAPGFDALQIQRASPLPLISSTSTITSGAKPPLPGTLRHDSHLDRSTIGGEGAHELTNSRGNGASSCLARSGGAAGYLNLSYSKELPLHSPTGGSSLARDPFDLVTHP</sequence>
<feature type="compositionally biased region" description="Polar residues" evidence="1">
    <location>
        <begin position="405"/>
        <end position="427"/>
    </location>
</feature>
<dbReference type="EMBL" id="JAFHLR010000031">
    <property type="protein sequence ID" value="KAG5471763.1"/>
    <property type="molecule type" value="Genomic_DNA"/>
</dbReference>
<dbReference type="GeneID" id="92359262"/>
<evidence type="ECO:0000256" key="1">
    <source>
        <dbReference type="SAM" id="MobiDB-lite"/>
    </source>
</evidence>
<evidence type="ECO:0000313" key="3">
    <source>
        <dbReference type="Proteomes" id="UP000674143"/>
    </source>
</evidence>
<feature type="region of interest" description="Disordered" evidence="1">
    <location>
        <begin position="293"/>
        <end position="329"/>
    </location>
</feature>
<comment type="caution">
    <text evidence="2">The sequence shown here is derived from an EMBL/GenBank/DDBJ whole genome shotgun (WGS) entry which is preliminary data.</text>
</comment>
<feature type="region of interest" description="Disordered" evidence="1">
    <location>
        <begin position="626"/>
        <end position="711"/>
    </location>
</feature>
<accession>A0A836H802</accession>
<feature type="compositionally biased region" description="Basic residues" evidence="1">
    <location>
        <begin position="764"/>
        <end position="774"/>
    </location>
</feature>
<feature type="compositionally biased region" description="Low complexity" evidence="1">
    <location>
        <begin position="663"/>
        <end position="672"/>
    </location>
</feature>
<feature type="compositionally biased region" description="Polar residues" evidence="1">
    <location>
        <begin position="116"/>
        <end position="127"/>
    </location>
</feature>
<gene>
    <name evidence="2" type="ORF">LSCM4_03316</name>
</gene>
<dbReference type="Proteomes" id="UP000674143">
    <property type="component" value="Chromosome 31"/>
</dbReference>